<dbReference type="PANTHER" id="PTHR33219">
    <property type="entry name" value="YLMG HOMOLOG PROTEIN 2, CHLOROPLASTIC"/>
    <property type="match status" value="1"/>
</dbReference>
<dbReference type="GO" id="GO:0016020">
    <property type="term" value="C:membrane"/>
    <property type="evidence" value="ECO:0007669"/>
    <property type="project" value="InterPro"/>
</dbReference>
<sequence>MLYGIFTFVVDTIAGLFAGFLLLRFWMQVQRVRPPMGLAQSIYQLTDWLVHPIRRLIPGFAGYDWASLIAAFLVAFLSTLIDIWAMPQFSFYSLALVAIFRLVQWILYGLMALLVIEAVFSWVNPHAPFAPFIRALNEPLLSPLRRLLPPLGGLDFSPLVALILLQVLNRILNEMLPAILML</sequence>
<dbReference type="Proteomes" id="UP000637423">
    <property type="component" value="Unassembled WGS sequence"/>
</dbReference>
<accession>A0A916US07</accession>
<dbReference type="Pfam" id="PF02325">
    <property type="entry name" value="CCB3_YggT"/>
    <property type="match status" value="2"/>
</dbReference>
<dbReference type="EMBL" id="BMED01000003">
    <property type="protein sequence ID" value="GGC82159.1"/>
    <property type="molecule type" value="Genomic_DNA"/>
</dbReference>
<evidence type="ECO:0000256" key="1">
    <source>
        <dbReference type="ARBA" id="ARBA00010894"/>
    </source>
</evidence>
<organism evidence="3 4">
    <name type="scientific">Undibacterium terreum</name>
    <dbReference type="NCBI Taxonomy" id="1224302"/>
    <lineage>
        <taxon>Bacteria</taxon>
        <taxon>Pseudomonadati</taxon>
        <taxon>Pseudomonadota</taxon>
        <taxon>Betaproteobacteria</taxon>
        <taxon>Burkholderiales</taxon>
        <taxon>Oxalobacteraceae</taxon>
        <taxon>Undibacterium</taxon>
    </lineage>
</organism>
<evidence type="ECO:0000313" key="4">
    <source>
        <dbReference type="Proteomes" id="UP000637423"/>
    </source>
</evidence>
<keyword evidence="4" id="KW-1185">Reference proteome</keyword>
<gene>
    <name evidence="3" type="ORF">GCM10011396_31840</name>
</gene>
<keyword evidence="2" id="KW-0472">Membrane</keyword>
<name>A0A916US07_9BURK</name>
<dbReference type="AlphaFoldDB" id="A0A916US07"/>
<dbReference type="PANTHER" id="PTHR33219:SF14">
    <property type="entry name" value="PROTEIN COFACTOR ASSEMBLY OF COMPLEX C SUBUNIT B CCB3, CHLOROPLASTIC-RELATED"/>
    <property type="match status" value="1"/>
</dbReference>
<dbReference type="InterPro" id="IPR003425">
    <property type="entry name" value="CCB3/YggT"/>
</dbReference>
<dbReference type="RefSeq" id="WP_188567083.1">
    <property type="nucleotide sequence ID" value="NZ_BMED01000003.1"/>
</dbReference>
<evidence type="ECO:0000256" key="2">
    <source>
        <dbReference type="SAM" id="Phobius"/>
    </source>
</evidence>
<evidence type="ECO:0000313" key="3">
    <source>
        <dbReference type="EMBL" id="GGC82159.1"/>
    </source>
</evidence>
<proteinExistence type="inferred from homology"/>
<feature type="transmembrane region" description="Helical" evidence="2">
    <location>
        <begin position="91"/>
        <end position="116"/>
    </location>
</feature>
<keyword evidence="2" id="KW-1133">Transmembrane helix</keyword>
<comment type="similarity">
    <text evidence="1">Belongs to the YggT family.</text>
</comment>
<reference evidence="3" key="1">
    <citation type="journal article" date="2014" name="Int. J. Syst. Evol. Microbiol.">
        <title>Complete genome sequence of Corynebacterium casei LMG S-19264T (=DSM 44701T), isolated from a smear-ripened cheese.</title>
        <authorList>
            <consortium name="US DOE Joint Genome Institute (JGI-PGF)"/>
            <person name="Walter F."/>
            <person name="Albersmeier A."/>
            <person name="Kalinowski J."/>
            <person name="Ruckert C."/>
        </authorList>
    </citation>
    <scope>NUCLEOTIDE SEQUENCE</scope>
    <source>
        <strain evidence="3">CGMCC 1.10998</strain>
    </source>
</reference>
<keyword evidence="2" id="KW-0812">Transmembrane</keyword>
<feature type="transmembrane region" description="Helical" evidence="2">
    <location>
        <begin position="63"/>
        <end position="85"/>
    </location>
</feature>
<reference evidence="3" key="2">
    <citation type="submission" date="2020-09" db="EMBL/GenBank/DDBJ databases">
        <authorList>
            <person name="Sun Q."/>
            <person name="Zhou Y."/>
        </authorList>
    </citation>
    <scope>NUCLEOTIDE SEQUENCE</scope>
    <source>
        <strain evidence="3">CGMCC 1.10998</strain>
    </source>
</reference>
<comment type="caution">
    <text evidence="3">The sequence shown here is derived from an EMBL/GenBank/DDBJ whole genome shotgun (WGS) entry which is preliminary data.</text>
</comment>
<feature type="transmembrane region" description="Helical" evidence="2">
    <location>
        <begin position="6"/>
        <end position="26"/>
    </location>
</feature>
<protein>
    <submittedName>
        <fullName evidence="3">Membrane protein</fullName>
    </submittedName>
</protein>